<protein>
    <recommendedName>
        <fullName evidence="4">Permease</fullName>
    </recommendedName>
</protein>
<organism evidence="2 3">
    <name type="scientific">Methanoplanus endosymbiosus</name>
    <dbReference type="NCBI Taxonomy" id="33865"/>
    <lineage>
        <taxon>Archaea</taxon>
        <taxon>Methanobacteriati</taxon>
        <taxon>Methanobacteriota</taxon>
        <taxon>Stenosarchaea group</taxon>
        <taxon>Methanomicrobia</taxon>
        <taxon>Methanomicrobiales</taxon>
        <taxon>Methanomicrobiaceae</taxon>
        <taxon>Methanoplanus</taxon>
    </lineage>
</organism>
<proteinExistence type="predicted"/>
<sequence length="142" mass="15000">MNFSRSALKTGRSFLQVIPVLLGVLLLISLVNATVSPEVYAGFFTGNWIIDPFIGAAFGSIAGGNPITSYIIGGELLSLHVSIMAVTAFILSWVTVGLISLPAEMEILGRRFALVRNLLSFIFSIAAAVLVGLTLIFAGVSL</sequence>
<dbReference type="Proteomes" id="UP001060368">
    <property type="component" value="Chromosome"/>
</dbReference>
<evidence type="ECO:0000313" key="2">
    <source>
        <dbReference type="EMBL" id="UUX93294.1"/>
    </source>
</evidence>
<keyword evidence="1" id="KW-1133">Transmembrane helix</keyword>
<reference evidence="2" key="1">
    <citation type="submission" date="2022-04" db="EMBL/GenBank/DDBJ databases">
        <title>Complete genome of Methanoplanus endosymbiosus DSM 3599.</title>
        <authorList>
            <person name="Chen S.-C."/>
            <person name="You Y.-T."/>
            <person name="Zhou Y.-Z."/>
            <person name="Lai M.-C."/>
        </authorList>
    </citation>
    <scope>NUCLEOTIDE SEQUENCE</scope>
    <source>
        <strain evidence="2">DSM 3599</strain>
    </source>
</reference>
<dbReference type="EMBL" id="CP096115">
    <property type="protein sequence ID" value="UUX93294.1"/>
    <property type="molecule type" value="Genomic_DNA"/>
</dbReference>
<gene>
    <name evidence="2" type="ORF">L6E24_03990</name>
</gene>
<keyword evidence="1" id="KW-0812">Transmembrane</keyword>
<feature type="transmembrane region" description="Helical" evidence="1">
    <location>
        <begin position="79"/>
        <end position="101"/>
    </location>
</feature>
<dbReference type="AlphaFoldDB" id="A0A9E7PQW5"/>
<feature type="transmembrane region" description="Helical" evidence="1">
    <location>
        <begin position="113"/>
        <end position="140"/>
    </location>
</feature>
<accession>A0A9E7PQW5</accession>
<dbReference type="RefSeq" id="WP_257743433.1">
    <property type="nucleotide sequence ID" value="NZ_CP096115.1"/>
</dbReference>
<dbReference type="GeneID" id="74306828"/>
<evidence type="ECO:0008006" key="4">
    <source>
        <dbReference type="Google" id="ProtNLM"/>
    </source>
</evidence>
<name>A0A9E7PQW5_9EURY</name>
<evidence type="ECO:0000256" key="1">
    <source>
        <dbReference type="SAM" id="Phobius"/>
    </source>
</evidence>
<keyword evidence="3" id="KW-1185">Reference proteome</keyword>
<dbReference type="KEGG" id="mend:L6E24_03990"/>
<evidence type="ECO:0000313" key="3">
    <source>
        <dbReference type="Proteomes" id="UP001060368"/>
    </source>
</evidence>
<keyword evidence="1" id="KW-0472">Membrane</keyword>